<dbReference type="Proteomes" id="UP000283543">
    <property type="component" value="Unassembled WGS sequence"/>
</dbReference>
<dbReference type="InterPro" id="IPR010071">
    <property type="entry name" value="AA_adenyl_dom"/>
</dbReference>
<dbReference type="Pfam" id="PF00550">
    <property type="entry name" value="PP-binding"/>
    <property type="match status" value="3"/>
</dbReference>
<dbReference type="PANTHER" id="PTHR45527">
    <property type="entry name" value="NONRIBOSOMAL PEPTIDE SYNTHETASE"/>
    <property type="match status" value="1"/>
</dbReference>
<dbReference type="GO" id="GO:0003824">
    <property type="term" value="F:catalytic activity"/>
    <property type="evidence" value="ECO:0007669"/>
    <property type="project" value="InterPro"/>
</dbReference>
<dbReference type="SUPFAM" id="SSF47336">
    <property type="entry name" value="ACP-like"/>
    <property type="match status" value="3"/>
</dbReference>
<evidence type="ECO:0000256" key="2">
    <source>
        <dbReference type="ARBA" id="ARBA00022553"/>
    </source>
</evidence>
<dbReference type="PROSITE" id="PS00455">
    <property type="entry name" value="AMP_BINDING"/>
    <property type="match status" value="2"/>
</dbReference>
<dbReference type="InterPro" id="IPR025110">
    <property type="entry name" value="AMP-bd_C"/>
</dbReference>
<dbReference type="CDD" id="cd05930">
    <property type="entry name" value="A_NRPS"/>
    <property type="match status" value="2"/>
</dbReference>
<feature type="domain" description="Carrier" evidence="3">
    <location>
        <begin position="1023"/>
        <end position="1108"/>
    </location>
</feature>
<dbReference type="GO" id="GO:0043041">
    <property type="term" value="P:amino acid activation for nonribosomal peptide biosynthetic process"/>
    <property type="evidence" value="ECO:0007669"/>
    <property type="project" value="TreeGrafter"/>
</dbReference>
<accession>A0A418BJW0</accession>
<dbReference type="CDD" id="cd19542">
    <property type="entry name" value="CT_NRPS-like"/>
    <property type="match status" value="2"/>
</dbReference>
<dbReference type="VEuPathDB" id="FungiDB:H257_13365"/>
<evidence type="ECO:0000256" key="1">
    <source>
        <dbReference type="ARBA" id="ARBA00022450"/>
    </source>
</evidence>
<keyword evidence="2" id="KW-0597">Phosphoprotein</keyword>
<evidence type="ECO:0000313" key="5">
    <source>
        <dbReference type="Proteomes" id="UP000283543"/>
    </source>
</evidence>
<protein>
    <recommendedName>
        <fullName evidence="3">Carrier domain-containing protein</fullName>
    </recommendedName>
</protein>
<dbReference type="Gene3D" id="1.10.1200.10">
    <property type="entry name" value="ACP-like"/>
    <property type="match status" value="3"/>
</dbReference>
<dbReference type="Pfam" id="PF13193">
    <property type="entry name" value="AMP-binding_C"/>
    <property type="match status" value="1"/>
</dbReference>
<evidence type="ECO:0000259" key="3">
    <source>
        <dbReference type="PROSITE" id="PS50075"/>
    </source>
</evidence>
<dbReference type="PANTHER" id="PTHR45527:SF1">
    <property type="entry name" value="FATTY ACID SYNTHASE"/>
    <property type="match status" value="1"/>
</dbReference>
<dbReference type="PROSITE" id="PS50075">
    <property type="entry name" value="CARRIER"/>
    <property type="match status" value="3"/>
</dbReference>
<dbReference type="InterPro" id="IPR009081">
    <property type="entry name" value="PP-bd_ACP"/>
</dbReference>
<dbReference type="InterPro" id="IPR001242">
    <property type="entry name" value="Condensation_dom"/>
</dbReference>
<dbReference type="EMBL" id="QUTB01007977">
    <property type="protein sequence ID" value="RHY43921.1"/>
    <property type="molecule type" value="Genomic_DNA"/>
</dbReference>
<dbReference type="Gene3D" id="3.40.50.12780">
    <property type="entry name" value="N-terminal domain of ligase-like"/>
    <property type="match status" value="3"/>
</dbReference>
<dbReference type="Pfam" id="PF00501">
    <property type="entry name" value="AMP-binding"/>
    <property type="match status" value="3"/>
</dbReference>
<dbReference type="SUPFAM" id="SSF52777">
    <property type="entry name" value="CoA-dependent acyltransferases"/>
    <property type="match status" value="6"/>
</dbReference>
<proteinExistence type="predicted"/>
<dbReference type="InterPro" id="IPR045851">
    <property type="entry name" value="AMP-bd_C_sf"/>
</dbReference>
<dbReference type="GO" id="GO:0005737">
    <property type="term" value="C:cytoplasm"/>
    <property type="evidence" value="ECO:0007669"/>
    <property type="project" value="TreeGrafter"/>
</dbReference>
<dbReference type="InterPro" id="IPR036736">
    <property type="entry name" value="ACP-like_sf"/>
</dbReference>
<feature type="non-terminal residue" evidence="4">
    <location>
        <position position="2757"/>
    </location>
</feature>
<comment type="caution">
    <text evidence="4">The sequence shown here is derived from an EMBL/GenBank/DDBJ whole genome shotgun (WGS) entry which is preliminary data.</text>
</comment>
<dbReference type="Gene3D" id="3.30.300.30">
    <property type="match status" value="2"/>
</dbReference>
<organism evidence="4 5">
    <name type="scientific">Aphanomyces astaci</name>
    <name type="common">Crayfish plague agent</name>
    <dbReference type="NCBI Taxonomy" id="112090"/>
    <lineage>
        <taxon>Eukaryota</taxon>
        <taxon>Sar</taxon>
        <taxon>Stramenopiles</taxon>
        <taxon>Oomycota</taxon>
        <taxon>Saprolegniomycetes</taxon>
        <taxon>Saprolegniales</taxon>
        <taxon>Verrucalvaceae</taxon>
        <taxon>Aphanomyces</taxon>
    </lineage>
</organism>
<sequence length="2757" mass="299797">MAKVWATVLNVDVGAIGSNSSFLELGGDSMSAVQVVAACKVLGLNLTVAQLLRDPMLRNVARKANTSPEPVAWPHVTVSTEVLGSLDVNRTQQATVLPATPMQAGMLAATSANPSAYTLQITLKLTDRASQSALERAFQRLVTEHTILQTTFASCPHGLFQIVPWSPPADIAISHVSNVSIHDLLKTDLARGFTLDDPSFVRLAMLSSPQSLEVYGVLTIHHALIDGWSINSLLSDLMDLMDQLPLAPRPPFRSVVDYMENQDAVATRAFWQAYLANVVPTPISSHVSPGLNDVHSAPLSMLHSVSLAQLTRLASQTGVSVSELAKFAWAATVRKFSRQNDVVIGQVMANRGIPVQEADRILGPLLSTMPCRVTFVDEVPLVKLLQHMQAVNHAMSASFSHASLVDVAKWSDGIRPDQLFDTMFAFQQWPPRRSRAGVEVIESWKDSQGQFTQNYAFELLVEPTSHGALSTTATFAPEKLSHAQAREMLHEYDHTLTQLCAGLAADASGPTTALALWTLSPAQTELIHASSFGPEMELPFELLHHAFEVRAKEFPDARAVEFEGQWLSYGELNAQADAVACELAELGVCVGSRVAVIMDRSLEFPIGLLATLKVGAAIMALDVSFPVARLSYIVSDANVLTVVTASRLLERVRDMHLDTHVVDVAVGSKQPTTSFTPSPQHVATRNDEAFIVYTSGSTGKPKGVPVLHCSALNTVFDWNVQAEMTEGMRVLQFMAIGFDVCQMEVWATLSCGSCLVLRSDNDFEAMSSVNVLMCTPTGLGHLGCPTQYPNLQIVMVCGEVCPNKLKKDWSAHVKFINVYGPSECYVTHLAHLGPHDSVTIGRPIANVRCYILDQNQRQVPQGVVGEIYLGGIGVSPGYINLPLQTIERFVADPFDPAKARKMYRTGDLGRLLSNGRFDILGRMDSQVKVKGYRIELDEVANAMMQHVGVVSAAVIVKDKTHLVGYFTPASVNVEALRETVVDLLPVYMVPVVWVGLDVMPQNANGKIDKLVLAAMEVADVFEPVESEMEAKVAAVWAQVLDVSVADIGRQSSFYALGGDSLSVVKVVAASKLAGVHLTASDLLKAMVLWRVAAVATIPQAVTTPSAKLSDEAKASIQQEWPAMAKWPDCVVYPVTGLQAGMLVATMKNPSSYVLQSAVHLDASVDMAKLQSAFQALVARHEILRTAFASTSAGLFQVIRSDANDIEMAVVSLRTIEEFLHLDSARGFELGIDHFVRWTVVKTESDTFGVMTIHHALNDGWTFPLLWEDLLSIVKGNALVDRPSFRHVVDFIEAQDKSETEEFWRSYLDGVVSSTIGTSGAQLHEEVVPSSPLCISSKASLAEITLTAQRFDVTVAELAKFAWAATLRKYTRHNDVVFGQVKANRDIPVDGVERILGLLVSTVPCRVEFDDALPLSAMLDSIRVERGVMTPFTHASLVDIKKWSGVEGELFDTLFACQTSSGCGASQGYWSMVERSTKTQFSLEYTFELIVAPKAGSLEINALYKPGCMSRDQAQWIMREFDELVWQLCTESPDKTINLWDVSPAQGEFIQNSTFGPEVPLPFELLHHAFESRALKHPELPAVEFEGQWLSYGELNAQANAVACELAELGVCVGSRVAVIMDRCLEFPIGLLATLKVGGAMMPLDVAFPLDRLELVLEDSGVDVLVTTDVLVGRLEGLSCQVVTILSERLALNPIAFSQLPCHIASSKDEAYLVYTSGSTGKPKGVPVLHQGVTNTIFNQPHGFHHICEGSRMLQVMAIGFDGCQWDLWKALSHGATLVLRGSNIFDILPSIDVVGITPTGLSHLGDPSQYPRLKLVAHGGEVMPSALKDLWADHVTLVNRYGPSEGAIETHVQCLSKGQPTSIGRPINNVTCRILDTSFRPVPVGVVGEIYLGGICVSPGYINRPDDSTYRFVAIALGNNQPPECMFRTGDLGRLLPNGHFEVLGREDTQVKLKGYRIELDEVANAMMQHPDVVSAAVIVKDKTHLVGFFSPANVNVNALRETVAALLPVYMVPAAWVGLDTLPQNTNGKIDVKVLATFDVNVVIEALESETEKVVATAWANVLGVDVNAIGRNMSFFALGGDSISVISAVAMCKKAGLFLTVAKFMETLVLWRVAAAATTASDMLVWPQATVNASVRTQIDDEWGAALGGGDIEVYPTTPLQGGMLFATAKDRHAYVHQTPLLIPSTCSLADVDGAFQTVVSCHDILRTTFVSTSSGIFQILQKSQRDNVQQLPLSIVTTASLKDFLAEDLARGFALGDKSFVRLTLVSTERDGSIVAVLTIHHALYDGWSHAMLLNDLFKALQKRPIVSTRPSFRTVVDYIEAQDKVKAEAYWTTYFSALSHATLVNSLVRPSVGDEKHFLDSISIPLEGLTKAAQVVGSTVADVAKLAWAATLRKFTQRNDVVFGQVMANRDIPVHDAETIMGPLINIVPCRVTFDDDVSVTQLLQSMQAGRVASMAHSHAGLVDVKRWSGLGDSDNLFDTLFVYQNLPSSGDQDGFAIIENTAHTSHSDEYTFELLVQPSSTSLVIEGLFHPAMMTSIQAQMIVHEFGETMFQVTNCLVKAPSPVSELWRLGRAQIEVLQLQSSPLSPLVPRHGRLHQLFEHQVKSQPQARAIQLDGMWLTYGNLNAMSDALAAKLVVLGVSSEARVAVVMNRDSFEFHVSMLAVLKASGVVVQVNNVHGSTDEPVYSTVKLILLPANQPNSAHTSATTFHVNLADLNTPASPFEALTASSSSAACIEFTDKPTRQVVRHLDV</sequence>
<reference evidence="4 5" key="1">
    <citation type="submission" date="2018-08" db="EMBL/GenBank/DDBJ databases">
        <title>Aphanomyces genome sequencing and annotation.</title>
        <authorList>
            <person name="Minardi D."/>
            <person name="Oidtmann B."/>
            <person name="Van Der Giezen M."/>
            <person name="Studholme D.J."/>
        </authorList>
    </citation>
    <scope>NUCLEOTIDE SEQUENCE [LARGE SCALE GENOMIC DNA]</scope>
    <source>
        <strain evidence="4 5">Si</strain>
    </source>
</reference>
<feature type="domain" description="Carrier" evidence="3">
    <location>
        <begin position="1"/>
        <end position="68"/>
    </location>
</feature>
<dbReference type="InterPro" id="IPR000873">
    <property type="entry name" value="AMP-dep_synth/lig_dom"/>
</dbReference>
<feature type="domain" description="Carrier" evidence="3">
    <location>
        <begin position="2047"/>
        <end position="2123"/>
    </location>
</feature>
<dbReference type="Gene3D" id="3.30.559.30">
    <property type="entry name" value="Nonribosomal peptide synthetase, condensation domain"/>
    <property type="match status" value="3"/>
</dbReference>
<dbReference type="InterPro" id="IPR020845">
    <property type="entry name" value="AMP-binding_CS"/>
</dbReference>
<dbReference type="GO" id="GO:0031177">
    <property type="term" value="F:phosphopantetheine binding"/>
    <property type="evidence" value="ECO:0007669"/>
    <property type="project" value="TreeGrafter"/>
</dbReference>
<dbReference type="SUPFAM" id="SSF56801">
    <property type="entry name" value="Acetyl-CoA synthetase-like"/>
    <property type="match status" value="3"/>
</dbReference>
<dbReference type="GO" id="GO:0044550">
    <property type="term" value="P:secondary metabolite biosynthetic process"/>
    <property type="evidence" value="ECO:0007669"/>
    <property type="project" value="TreeGrafter"/>
</dbReference>
<dbReference type="NCBIfam" id="TIGR01733">
    <property type="entry name" value="AA-adenyl-dom"/>
    <property type="match status" value="2"/>
</dbReference>
<evidence type="ECO:0000313" key="4">
    <source>
        <dbReference type="EMBL" id="RHY43921.1"/>
    </source>
</evidence>
<dbReference type="VEuPathDB" id="FungiDB:H257_13343"/>
<name>A0A418BJW0_APHAT</name>
<dbReference type="Gene3D" id="3.30.559.10">
    <property type="entry name" value="Chloramphenicol acetyltransferase-like domain"/>
    <property type="match status" value="3"/>
</dbReference>
<dbReference type="InterPro" id="IPR042099">
    <property type="entry name" value="ANL_N_sf"/>
</dbReference>
<dbReference type="InterPro" id="IPR023213">
    <property type="entry name" value="CAT-like_dom_sf"/>
</dbReference>
<keyword evidence="1" id="KW-0596">Phosphopantetheine</keyword>
<dbReference type="Pfam" id="PF00668">
    <property type="entry name" value="Condensation"/>
    <property type="match status" value="3"/>
</dbReference>
<gene>
    <name evidence="4" type="ORF">DYB34_008387</name>
</gene>